<organism evidence="2 3">
    <name type="scientific">Morella rubra</name>
    <name type="common">Chinese bayberry</name>
    <dbReference type="NCBI Taxonomy" id="262757"/>
    <lineage>
        <taxon>Eukaryota</taxon>
        <taxon>Viridiplantae</taxon>
        <taxon>Streptophyta</taxon>
        <taxon>Embryophyta</taxon>
        <taxon>Tracheophyta</taxon>
        <taxon>Spermatophyta</taxon>
        <taxon>Magnoliopsida</taxon>
        <taxon>eudicotyledons</taxon>
        <taxon>Gunneridae</taxon>
        <taxon>Pentapetalae</taxon>
        <taxon>rosids</taxon>
        <taxon>fabids</taxon>
        <taxon>Fagales</taxon>
        <taxon>Myricaceae</taxon>
        <taxon>Morella</taxon>
    </lineage>
</organism>
<gene>
    <name evidence="2" type="ORF">CJ030_MR5G018194</name>
</gene>
<dbReference type="Pfam" id="PF03407">
    <property type="entry name" value="Nucleotid_trans"/>
    <property type="match status" value="1"/>
</dbReference>
<protein>
    <recommendedName>
        <fullName evidence="1">Nucleotide-diphospho-sugar transferase domain-containing protein</fullName>
    </recommendedName>
</protein>
<dbReference type="EMBL" id="RXIC02000023">
    <property type="protein sequence ID" value="KAB1212156.1"/>
    <property type="molecule type" value="Genomic_DNA"/>
</dbReference>
<comment type="caution">
    <text evidence="2">The sequence shown here is derived from an EMBL/GenBank/DDBJ whole genome shotgun (WGS) entry which is preliminary data.</text>
</comment>
<dbReference type="InterPro" id="IPR044821">
    <property type="entry name" value="At1g28695/At4g15970-like"/>
</dbReference>
<reference evidence="2 3" key="1">
    <citation type="journal article" date="2019" name="Plant Biotechnol. J.">
        <title>The red bayberry genome and genetic basis of sex determination.</title>
        <authorList>
            <person name="Jia H.M."/>
            <person name="Jia H.J."/>
            <person name="Cai Q.L."/>
            <person name="Wang Y."/>
            <person name="Zhao H.B."/>
            <person name="Yang W.F."/>
            <person name="Wang G.Y."/>
            <person name="Li Y.H."/>
            <person name="Zhan D.L."/>
            <person name="Shen Y.T."/>
            <person name="Niu Q.F."/>
            <person name="Chang L."/>
            <person name="Qiu J."/>
            <person name="Zhao L."/>
            <person name="Xie H.B."/>
            <person name="Fu W.Y."/>
            <person name="Jin J."/>
            <person name="Li X.W."/>
            <person name="Jiao Y."/>
            <person name="Zhou C.C."/>
            <person name="Tu T."/>
            <person name="Chai C.Y."/>
            <person name="Gao J.L."/>
            <person name="Fan L.J."/>
            <person name="van de Weg E."/>
            <person name="Wang J.Y."/>
            <person name="Gao Z.S."/>
        </authorList>
    </citation>
    <scope>NUCLEOTIDE SEQUENCE [LARGE SCALE GENOMIC DNA]</scope>
    <source>
        <tissue evidence="2">Leaves</tissue>
    </source>
</reference>
<evidence type="ECO:0000313" key="3">
    <source>
        <dbReference type="Proteomes" id="UP000516437"/>
    </source>
</evidence>
<sequence>MMWTRIDLLGSVLEMEYNFVFTDTDGMWLQDPFQRFYSDADFQIACDVFRGNPDDLCNWPNGGFSYAKSTSRTIQFYKFWYKSRKTYPGKHDQDVLHKIKRHPFITEIGIKMRFLDTAYFGGFCQPSKDLNLVCTMHANCCIGLQKKILDLGTLLEDWRKFMSLTPSYRASTPSFWSVPKECRK</sequence>
<feature type="domain" description="Nucleotide-diphospho-sugar transferase" evidence="1">
    <location>
        <begin position="1"/>
        <end position="151"/>
    </location>
</feature>
<dbReference type="PANTHER" id="PTHR46038:SF13">
    <property type="entry name" value="GLYCOSYLTRANSFERASE"/>
    <property type="match status" value="1"/>
</dbReference>
<name>A0A6A1VJZ6_9ROSI</name>
<dbReference type="AlphaFoldDB" id="A0A6A1VJZ6"/>
<keyword evidence="3" id="KW-1185">Reference proteome</keyword>
<accession>A0A6A1VJZ6</accession>
<dbReference type="InterPro" id="IPR005069">
    <property type="entry name" value="Nucl-diP-sugar_transferase"/>
</dbReference>
<dbReference type="OrthoDB" id="540503at2759"/>
<dbReference type="PANTHER" id="PTHR46038">
    <property type="entry name" value="EXPRESSED PROTEIN-RELATED"/>
    <property type="match status" value="1"/>
</dbReference>
<dbReference type="Proteomes" id="UP000516437">
    <property type="component" value="Chromosome 5"/>
</dbReference>
<evidence type="ECO:0000259" key="1">
    <source>
        <dbReference type="Pfam" id="PF03407"/>
    </source>
</evidence>
<proteinExistence type="predicted"/>
<evidence type="ECO:0000313" key="2">
    <source>
        <dbReference type="EMBL" id="KAB1212156.1"/>
    </source>
</evidence>